<gene>
    <name evidence="2" type="ORF">CM83_98565</name>
</gene>
<proteinExistence type="predicted"/>
<accession>A0A0A9X652</accession>
<reference evidence="2" key="1">
    <citation type="journal article" date="2014" name="PLoS ONE">
        <title>Transcriptome-Based Identification of ABC Transporters in the Western Tarnished Plant Bug Lygus hesperus.</title>
        <authorList>
            <person name="Hull J.J."/>
            <person name="Chaney K."/>
            <person name="Geib S.M."/>
            <person name="Fabrick J.A."/>
            <person name="Brent C.S."/>
            <person name="Walsh D."/>
            <person name="Lavine L.C."/>
        </authorList>
    </citation>
    <scope>NUCLEOTIDE SEQUENCE</scope>
</reference>
<feature type="region of interest" description="Disordered" evidence="1">
    <location>
        <begin position="45"/>
        <end position="69"/>
    </location>
</feature>
<feature type="region of interest" description="Disordered" evidence="1">
    <location>
        <begin position="137"/>
        <end position="184"/>
    </location>
</feature>
<protein>
    <submittedName>
        <fullName evidence="2">Uncharacterized protein</fullName>
    </submittedName>
</protein>
<evidence type="ECO:0000313" key="2">
    <source>
        <dbReference type="EMBL" id="JAG15474.1"/>
    </source>
</evidence>
<reference evidence="2" key="2">
    <citation type="submission" date="2014-07" db="EMBL/GenBank/DDBJ databases">
        <authorList>
            <person name="Hull J."/>
        </authorList>
    </citation>
    <scope>NUCLEOTIDE SEQUENCE</scope>
</reference>
<feature type="compositionally biased region" description="Basic residues" evidence="1">
    <location>
        <begin position="147"/>
        <end position="156"/>
    </location>
</feature>
<feature type="region of interest" description="Disordered" evidence="1">
    <location>
        <begin position="261"/>
        <end position="283"/>
    </location>
</feature>
<feature type="compositionally biased region" description="Polar residues" evidence="1">
    <location>
        <begin position="273"/>
        <end position="283"/>
    </location>
</feature>
<feature type="compositionally biased region" description="Polar residues" evidence="1">
    <location>
        <begin position="51"/>
        <end position="67"/>
    </location>
</feature>
<feature type="compositionally biased region" description="Basic and acidic residues" evidence="1">
    <location>
        <begin position="85"/>
        <end position="96"/>
    </location>
</feature>
<name>A0A0A9X652_LYGHE</name>
<evidence type="ECO:0000256" key="1">
    <source>
        <dbReference type="SAM" id="MobiDB-lite"/>
    </source>
</evidence>
<sequence length="283" mass="31904">HGDCLSNSPRENSKRKLEDEKCRFCQNLQSKRCKLMFPVHMDNFKSRDGSSKSVSPTAQVGNETVKSTPIEKGSSIFEKFEHRKVESSFARSDRSPRTTAPSSTLGSYPNPMHRLSEVPQRYRSAWGRRSPIMEYSSSEESTVPCGHQKKNKKCKSSSKTSSTLDITETAYRSKESNPSKYSHSMSYDADAGSLQFSSDSVNEYLANVSKELEQERLLGKLDFAIVDGGGDRRKAASDKLNVLTTNFMYVAEELKQKRLMGIRNANEREEESSTSNKNSMMKE</sequence>
<feature type="region of interest" description="Disordered" evidence="1">
    <location>
        <begin position="85"/>
        <end position="116"/>
    </location>
</feature>
<feature type="compositionally biased region" description="Polar residues" evidence="1">
    <location>
        <begin position="97"/>
        <end position="107"/>
    </location>
</feature>
<dbReference type="AlphaFoldDB" id="A0A0A9X652"/>
<feature type="non-terminal residue" evidence="2">
    <location>
        <position position="283"/>
    </location>
</feature>
<feature type="non-terminal residue" evidence="2">
    <location>
        <position position="1"/>
    </location>
</feature>
<dbReference type="EMBL" id="GBHO01028130">
    <property type="protein sequence ID" value="JAG15474.1"/>
    <property type="molecule type" value="Transcribed_RNA"/>
</dbReference>
<organism evidence="2">
    <name type="scientific">Lygus hesperus</name>
    <name type="common">Western plant bug</name>
    <dbReference type="NCBI Taxonomy" id="30085"/>
    <lineage>
        <taxon>Eukaryota</taxon>
        <taxon>Metazoa</taxon>
        <taxon>Ecdysozoa</taxon>
        <taxon>Arthropoda</taxon>
        <taxon>Hexapoda</taxon>
        <taxon>Insecta</taxon>
        <taxon>Pterygota</taxon>
        <taxon>Neoptera</taxon>
        <taxon>Paraneoptera</taxon>
        <taxon>Hemiptera</taxon>
        <taxon>Heteroptera</taxon>
        <taxon>Panheteroptera</taxon>
        <taxon>Cimicomorpha</taxon>
        <taxon>Miridae</taxon>
        <taxon>Mirini</taxon>
        <taxon>Lygus</taxon>
    </lineage>
</organism>